<evidence type="ECO:0000256" key="11">
    <source>
        <dbReference type="RuleBase" id="RU362031"/>
    </source>
</evidence>
<keyword evidence="8 11" id="KW-1133">Transmembrane helix</keyword>
<dbReference type="PANTHER" id="PTHR42837:SF2">
    <property type="entry name" value="MEMBRANE METALLOPROTEASE ARASP2, CHLOROPLASTIC-RELATED"/>
    <property type="match status" value="1"/>
</dbReference>
<evidence type="ECO:0000256" key="4">
    <source>
        <dbReference type="ARBA" id="ARBA00022670"/>
    </source>
</evidence>
<evidence type="ECO:0000313" key="14">
    <source>
        <dbReference type="Proteomes" id="UP000182312"/>
    </source>
</evidence>
<dbReference type="InterPro" id="IPR041489">
    <property type="entry name" value="PDZ_6"/>
</dbReference>
<dbReference type="Proteomes" id="UP000182312">
    <property type="component" value="Unassembled WGS sequence"/>
</dbReference>
<feature type="transmembrane region" description="Helical" evidence="11">
    <location>
        <begin position="420"/>
        <end position="441"/>
    </location>
</feature>
<feature type="transmembrane region" description="Helical" evidence="11">
    <location>
        <begin position="113"/>
        <end position="141"/>
    </location>
</feature>
<evidence type="ECO:0000256" key="9">
    <source>
        <dbReference type="ARBA" id="ARBA00023049"/>
    </source>
</evidence>
<dbReference type="SMART" id="SM00228">
    <property type="entry name" value="PDZ"/>
    <property type="match status" value="1"/>
</dbReference>
<evidence type="ECO:0000256" key="3">
    <source>
        <dbReference type="ARBA" id="ARBA00007931"/>
    </source>
</evidence>
<dbReference type="Pfam" id="PF02163">
    <property type="entry name" value="Peptidase_M50"/>
    <property type="match status" value="1"/>
</dbReference>
<dbReference type="GO" id="GO:0046872">
    <property type="term" value="F:metal ion binding"/>
    <property type="evidence" value="ECO:0007669"/>
    <property type="project" value="UniProtKB-KW"/>
</dbReference>
<dbReference type="GO" id="GO:0006508">
    <property type="term" value="P:proteolysis"/>
    <property type="evidence" value="ECO:0007669"/>
    <property type="project" value="UniProtKB-KW"/>
</dbReference>
<sequence>MAGCGMTVLLDSLGGVLWTVAAFVVALSIIVTVHEYGHYIVGRWSGIKAEVFSLGFGPRLFSRRDRHGTVWQVAAIPLGGYVRFLGDSNAASAGSGAAVDPRRARQSLNGAPLWARFATVSAGPVFNFILSVLVFGGMALWQGMPQDQVRVGRLQATPPGVAMELQPGDLVVALDGRRIADWADLARVAGEIPPRDAHDWTVIRDGAEITVAGPDPMPPLITGIAPRSPAAASGLQPGDVILAIDGRRVSRFEELRDHVAAAEGRPVLLSVWRAGAGVADYSLAAREQDLPTAEGFERRWLIGVTGGGTFFEAATRRTGLAEAAQIGALRTWDIIASSVTGLWAMITGQIGTCNLGGAISIAETTGQAASAGGQNFIWWIAVLSAAIGFLNLLPVPVLDGGHLMFYFYEAVTRRPPPARVVDILSALGLAAVLSLMVLGLTNDIFCP</sequence>
<evidence type="ECO:0000256" key="1">
    <source>
        <dbReference type="ARBA" id="ARBA00001947"/>
    </source>
</evidence>
<comment type="similarity">
    <text evidence="3 11">Belongs to the peptidase M50B family.</text>
</comment>
<evidence type="ECO:0000259" key="12">
    <source>
        <dbReference type="PROSITE" id="PS50106"/>
    </source>
</evidence>
<proteinExistence type="inferred from homology"/>
<dbReference type="GO" id="GO:0004222">
    <property type="term" value="F:metalloendopeptidase activity"/>
    <property type="evidence" value="ECO:0007669"/>
    <property type="project" value="InterPro"/>
</dbReference>
<dbReference type="CDD" id="cd06163">
    <property type="entry name" value="S2P-M50_PDZ_RseP-like"/>
    <property type="match status" value="1"/>
</dbReference>
<keyword evidence="9 11" id="KW-0482">Metalloprotease</keyword>
<name>A0A1I0T1W4_9RHOB</name>
<evidence type="ECO:0000256" key="5">
    <source>
        <dbReference type="ARBA" id="ARBA00022692"/>
    </source>
</evidence>
<keyword evidence="5 11" id="KW-0812">Transmembrane</keyword>
<evidence type="ECO:0000313" key="13">
    <source>
        <dbReference type="EMBL" id="SFA45774.1"/>
    </source>
</evidence>
<dbReference type="PANTHER" id="PTHR42837">
    <property type="entry name" value="REGULATOR OF SIGMA-E PROTEASE RSEP"/>
    <property type="match status" value="1"/>
</dbReference>
<evidence type="ECO:0000256" key="7">
    <source>
        <dbReference type="ARBA" id="ARBA00022833"/>
    </source>
</evidence>
<keyword evidence="11" id="KW-0479">Metal-binding</keyword>
<dbReference type="EMBL" id="FOJO01000004">
    <property type="protein sequence ID" value="SFA45774.1"/>
    <property type="molecule type" value="Genomic_DNA"/>
</dbReference>
<dbReference type="AlphaFoldDB" id="A0A1I0T1W4"/>
<dbReference type="Pfam" id="PF17820">
    <property type="entry name" value="PDZ_6"/>
    <property type="match status" value="1"/>
</dbReference>
<accession>A0A1I0T1W4</accession>
<feature type="transmembrane region" description="Helical" evidence="11">
    <location>
        <begin position="15"/>
        <end position="33"/>
    </location>
</feature>
<dbReference type="InterPro" id="IPR036034">
    <property type="entry name" value="PDZ_sf"/>
</dbReference>
<dbReference type="InterPro" id="IPR004387">
    <property type="entry name" value="Pept_M50_Zn"/>
</dbReference>
<evidence type="ECO:0000256" key="2">
    <source>
        <dbReference type="ARBA" id="ARBA00004141"/>
    </source>
</evidence>
<dbReference type="InterPro" id="IPR001478">
    <property type="entry name" value="PDZ"/>
</dbReference>
<feature type="domain" description="PDZ" evidence="12">
    <location>
        <begin position="206"/>
        <end position="250"/>
    </location>
</feature>
<organism evidence="13 14">
    <name type="scientific">Paracoccus halophilus</name>
    <dbReference type="NCBI Taxonomy" id="376733"/>
    <lineage>
        <taxon>Bacteria</taxon>
        <taxon>Pseudomonadati</taxon>
        <taxon>Pseudomonadota</taxon>
        <taxon>Alphaproteobacteria</taxon>
        <taxon>Rhodobacterales</taxon>
        <taxon>Paracoccaceae</taxon>
        <taxon>Paracoccus</taxon>
    </lineage>
</organism>
<dbReference type="InterPro" id="IPR008915">
    <property type="entry name" value="Peptidase_M50"/>
</dbReference>
<comment type="cofactor">
    <cofactor evidence="1 11">
        <name>Zn(2+)</name>
        <dbReference type="ChEBI" id="CHEBI:29105"/>
    </cofactor>
</comment>
<evidence type="ECO:0000256" key="10">
    <source>
        <dbReference type="ARBA" id="ARBA00023136"/>
    </source>
</evidence>
<dbReference type="SUPFAM" id="SSF50156">
    <property type="entry name" value="PDZ domain-like"/>
    <property type="match status" value="2"/>
</dbReference>
<feature type="transmembrane region" description="Helical" evidence="11">
    <location>
        <begin position="376"/>
        <end position="408"/>
    </location>
</feature>
<keyword evidence="7 11" id="KW-0862">Zinc</keyword>
<keyword evidence="10 11" id="KW-0472">Membrane</keyword>
<protein>
    <recommendedName>
        <fullName evidence="11">Zinc metalloprotease</fullName>
        <ecNumber evidence="11">3.4.24.-</ecNumber>
    </recommendedName>
</protein>
<dbReference type="Gene3D" id="2.30.42.10">
    <property type="match status" value="2"/>
</dbReference>
<keyword evidence="6 11" id="KW-0378">Hydrolase</keyword>
<dbReference type="NCBIfam" id="TIGR00054">
    <property type="entry name" value="RIP metalloprotease RseP"/>
    <property type="match status" value="1"/>
</dbReference>
<comment type="subcellular location">
    <subcellularLocation>
        <location evidence="2">Membrane</location>
        <topology evidence="2">Multi-pass membrane protein</topology>
    </subcellularLocation>
</comment>
<reference evidence="13 14" key="1">
    <citation type="submission" date="2016-10" db="EMBL/GenBank/DDBJ databases">
        <authorList>
            <person name="de Groot N.N."/>
        </authorList>
    </citation>
    <scope>NUCLEOTIDE SEQUENCE [LARGE SCALE GENOMIC DNA]</scope>
    <source>
        <strain evidence="13 14">CGMCC 1.6117</strain>
    </source>
</reference>
<evidence type="ECO:0000256" key="6">
    <source>
        <dbReference type="ARBA" id="ARBA00022801"/>
    </source>
</evidence>
<dbReference type="PROSITE" id="PS50106">
    <property type="entry name" value="PDZ"/>
    <property type="match status" value="1"/>
</dbReference>
<dbReference type="GO" id="GO:0016020">
    <property type="term" value="C:membrane"/>
    <property type="evidence" value="ECO:0007669"/>
    <property type="project" value="UniProtKB-SubCell"/>
</dbReference>
<gene>
    <name evidence="13" type="ORF">SAMN04487972_10489</name>
</gene>
<dbReference type="EC" id="3.4.24.-" evidence="11"/>
<evidence type="ECO:0000256" key="8">
    <source>
        <dbReference type="ARBA" id="ARBA00022989"/>
    </source>
</evidence>
<keyword evidence="4 13" id="KW-0645">Protease</keyword>